<reference evidence="1" key="1">
    <citation type="journal article" date="2014" name="Int. J. Syst. Evol. Microbiol.">
        <title>Complete genome of a new Firmicutes species belonging to the dominant human colonic microbiota ('Ruminococcus bicirculans') reveals two chromosomes and a selective capacity to utilize plant glucans.</title>
        <authorList>
            <consortium name="NISC Comparative Sequencing Program"/>
            <person name="Wegmann U."/>
            <person name="Louis P."/>
            <person name="Goesmann A."/>
            <person name="Henrissat B."/>
            <person name="Duncan S.H."/>
            <person name="Flint H.J."/>
        </authorList>
    </citation>
    <scope>NUCLEOTIDE SEQUENCE</scope>
    <source>
        <strain evidence="1">NBRC 108216</strain>
    </source>
</reference>
<protein>
    <recommendedName>
        <fullName evidence="3">Porin</fullName>
    </recommendedName>
</protein>
<proteinExistence type="predicted"/>
<dbReference type="EMBL" id="BSNJ01000001">
    <property type="protein sequence ID" value="GLQ19625.1"/>
    <property type="molecule type" value="Genomic_DNA"/>
</dbReference>
<reference evidence="1" key="2">
    <citation type="submission" date="2023-01" db="EMBL/GenBank/DDBJ databases">
        <title>Draft genome sequence of Algimonas porphyrae strain NBRC 108216.</title>
        <authorList>
            <person name="Sun Q."/>
            <person name="Mori K."/>
        </authorList>
    </citation>
    <scope>NUCLEOTIDE SEQUENCE</scope>
    <source>
        <strain evidence="1">NBRC 108216</strain>
    </source>
</reference>
<dbReference type="RefSeq" id="WP_284369440.1">
    <property type="nucleotide sequence ID" value="NZ_BSNJ01000001.1"/>
</dbReference>
<comment type="caution">
    <text evidence="1">The sequence shown here is derived from an EMBL/GenBank/DDBJ whole genome shotgun (WGS) entry which is preliminary data.</text>
</comment>
<dbReference type="Proteomes" id="UP001161390">
    <property type="component" value="Unassembled WGS sequence"/>
</dbReference>
<organism evidence="1 2">
    <name type="scientific">Algimonas porphyrae</name>
    <dbReference type="NCBI Taxonomy" id="1128113"/>
    <lineage>
        <taxon>Bacteria</taxon>
        <taxon>Pseudomonadati</taxon>
        <taxon>Pseudomonadota</taxon>
        <taxon>Alphaproteobacteria</taxon>
        <taxon>Maricaulales</taxon>
        <taxon>Robiginitomaculaceae</taxon>
        <taxon>Algimonas</taxon>
    </lineage>
</organism>
<name>A0ABQ5UZ13_9PROT</name>
<evidence type="ECO:0008006" key="3">
    <source>
        <dbReference type="Google" id="ProtNLM"/>
    </source>
</evidence>
<accession>A0ABQ5UZ13</accession>
<sequence>MITLKKSLLACAAIGIVGAPVLANHGYGHGLRGMFPAGVSQTQYNQGAYIGPQSWQQQRLNGQLRPAQSAAYGPVFGSRPVPQPAQTYATAHYAGAQYAVPQYVGPNYEYAGPQLQPYPHPQAQPVQIASADFGLRGYSNPNAVAYSQASASRFFTDRNASIGGVNVRTSVRNSADMLDWQENTTGRTMTLLANRANGVLQPNSLYLGGGLQGSFMYQKTDQPGQFPILSRFPFFSNRTDQEAGVFAINNAALSFTSTFGDWTTLYLQPEYSETEYPGEQDEFQLRKAFVVFGNLQRSPFYAAFGRKTIDFGNFDSYNAFTQNEGQHYFWAVSDQPVLEVGYYRDGWKFTGTAFSGGRQLRVALADEENNIANYAFNAEKEFLLPGRGAFTIGGGYLHDTIYRDNFTAHTFQGRSTGTPPANFISYRNSAVNAFAEYNSPVFDAMVEYTTTLEPWGAAIPQTPDGTPLPQFLIDPLGSTTSIDNINFDENLATLVAQVRFKPMVNGRRMAIAASGSWGNISDDTGNVGMGGQPTSFEDNEQHAVSVEYPINDFLDVGVEYVYNRGFIPFVAPQQVSNDQTQAHAVNAGFKIRF</sequence>
<evidence type="ECO:0000313" key="2">
    <source>
        <dbReference type="Proteomes" id="UP001161390"/>
    </source>
</evidence>
<evidence type="ECO:0000313" key="1">
    <source>
        <dbReference type="EMBL" id="GLQ19625.1"/>
    </source>
</evidence>
<keyword evidence="2" id="KW-1185">Reference proteome</keyword>
<gene>
    <name evidence="1" type="ORF">GCM10007854_05800</name>
</gene>